<evidence type="ECO:0000313" key="4">
    <source>
        <dbReference type="EMBL" id="KAA6370898.1"/>
    </source>
</evidence>
<dbReference type="GO" id="GO:0042555">
    <property type="term" value="C:MCM complex"/>
    <property type="evidence" value="ECO:0007669"/>
    <property type="project" value="TreeGrafter"/>
</dbReference>
<keyword evidence="1" id="KW-0547">Nucleotide-binding</keyword>
<dbReference type="OrthoDB" id="10251574at2759"/>
<dbReference type="PROSITE" id="PS50051">
    <property type="entry name" value="MCM_2"/>
    <property type="match status" value="1"/>
</dbReference>
<keyword evidence="2" id="KW-0067">ATP-binding</keyword>
<sequence length="160" mass="18144">MYQCELQSLKVDIEFEAGALYPSAEIVPDEMVLFEGEIQEQPNHNYLNLHIGQIIRDIRQNIIGKGSSAAGLTASVMKDISTICIDEFNKINTEDRVAIHEIMEQQTVSITKARIATMLNSHYAVLAAANHLFGTFSNISTQQQRSRQQRRDRNVEYDMV</sequence>
<evidence type="ECO:0000313" key="5">
    <source>
        <dbReference type="Proteomes" id="UP000324800"/>
    </source>
</evidence>
<evidence type="ECO:0000259" key="3">
    <source>
        <dbReference type="PROSITE" id="PS50051"/>
    </source>
</evidence>
<dbReference type="InterPro" id="IPR027417">
    <property type="entry name" value="P-loop_NTPase"/>
</dbReference>
<dbReference type="PRINTS" id="PR01657">
    <property type="entry name" value="MCMFAMILY"/>
</dbReference>
<reference evidence="4 5" key="1">
    <citation type="submission" date="2019-03" db="EMBL/GenBank/DDBJ databases">
        <title>Single cell metagenomics reveals metabolic interactions within the superorganism composed of flagellate Streblomastix strix and complex community of Bacteroidetes bacteria on its surface.</title>
        <authorList>
            <person name="Treitli S.C."/>
            <person name="Kolisko M."/>
            <person name="Husnik F."/>
            <person name="Keeling P."/>
            <person name="Hampl V."/>
        </authorList>
    </citation>
    <scope>NUCLEOTIDE SEQUENCE [LARGE SCALE GENOMIC DNA]</scope>
    <source>
        <strain evidence="4">ST1C</strain>
    </source>
</reference>
<feature type="domain" description="MCM C-terminal AAA(+) ATPase" evidence="3">
    <location>
        <begin position="64"/>
        <end position="137"/>
    </location>
</feature>
<dbReference type="EMBL" id="SNRW01014957">
    <property type="protein sequence ID" value="KAA6370898.1"/>
    <property type="molecule type" value="Genomic_DNA"/>
</dbReference>
<gene>
    <name evidence="4" type="ORF">EZS28_033575</name>
</gene>
<dbReference type="GO" id="GO:0006270">
    <property type="term" value="P:DNA replication initiation"/>
    <property type="evidence" value="ECO:0007669"/>
    <property type="project" value="TreeGrafter"/>
</dbReference>
<dbReference type="PANTHER" id="PTHR11630">
    <property type="entry name" value="DNA REPLICATION LICENSING FACTOR MCM FAMILY MEMBER"/>
    <property type="match status" value="1"/>
</dbReference>
<name>A0A5J4UK64_9EUKA</name>
<dbReference type="GO" id="GO:0017116">
    <property type="term" value="F:single-stranded DNA helicase activity"/>
    <property type="evidence" value="ECO:0007669"/>
    <property type="project" value="TreeGrafter"/>
</dbReference>
<accession>A0A5J4UK64</accession>
<dbReference type="Pfam" id="PF00493">
    <property type="entry name" value="MCM"/>
    <property type="match status" value="1"/>
</dbReference>
<dbReference type="AlphaFoldDB" id="A0A5J4UK64"/>
<dbReference type="GO" id="GO:0005634">
    <property type="term" value="C:nucleus"/>
    <property type="evidence" value="ECO:0007669"/>
    <property type="project" value="TreeGrafter"/>
</dbReference>
<dbReference type="GO" id="GO:0043138">
    <property type="term" value="F:3'-5' DNA helicase activity"/>
    <property type="evidence" value="ECO:0007669"/>
    <property type="project" value="TreeGrafter"/>
</dbReference>
<comment type="caution">
    <text evidence="4">The sequence shown here is derived from an EMBL/GenBank/DDBJ whole genome shotgun (WGS) entry which is preliminary data.</text>
</comment>
<dbReference type="Proteomes" id="UP000324800">
    <property type="component" value="Unassembled WGS sequence"/>
</dbReference>
<dbReference type="Gene3D" id="3.40.50.300">
    <property type="entry name" value="P-loop containing nucleotide triphosphate hydrolases"/>
    <property type="match status" value="1"/>
</dbReference>
<dbReference type="InterPro" id="IPR001208">
    <property type="entry name" value="MCM_dom"/>
</dbReference>
<dbReference type="SUPFAM" id="SSF52540">
    <property type="entry name" value="P-loop containing nucleoside triphosphate hydrolases"/>
    <property type="match status" value="1"/>
</dbReference>
<dbReference type="GO" id="GO:0003697">
    <property type="term" value="F:single-stranded DNA binding"/>
    <property type="evidence" value="ECO:0007669"/>
    <property type="project" value="TreeGrafter"/>
</dbReference>
<dbReference type="InterPro" id="IPR031327">
    <property type="entry name" value="MCM"/>
</dbReference>
<organism evidence="4 5">
    <name type="scientific">Streblomastix strix</name>
    <dbReference type="NCBI Taxonomy" id="222440"/>
    <lineage>
        <taxon>Eukaryota</taxon>
        <taxon>Metamonada</taxon>
        <taxon>Preaxostyla</taxon>
        <taxon>Oxymonadida</taxon>
        <taxon>Streblomastigidae</taxon>
        <taxon>Streblomastix</taxon>
    </lineage>
</organism>
<dbReference type="PANTHER" id="PTHR11630:SF42">
    <property type="entry name" value="DNA REPLICATION LICENSING FACTOR MCM5"/>
    <property type="match status" value="1"/>
</dbReference>
<dbReference type="GO" id="GO:0005524">
    <property type="term" value="F:ATP binding"/>
    <property type="evidence" value="ECO:0007669"/>
    <property type="project" value="UniProtKB-KW"/>
</dbReference>
<proteinExistence type="predicted"/>
<dbReference type="GO" id="GO:0000727">
    <property type="term" value="P:double-strand break repair via break-induced replication"/>
    <property type="evidence" value="ECO:0007669"/>
    <property type="project" value="TreeGrafter"/>
</dbReference>
<evidence type="ECO:0000256" key="2">
    <source>
        <dbReference type="ARBA" id="ARBA00022840"/>
    </source>
</evidence>
<evidence type="ECO:0000256" key="1">
    <source>
        <dbReference type="ARBA" id="ARBA00022741"/>
    </source>
</evidence>
<protein>
    <submittedName>
        <fullName evidence="4">Putative MCM5 DNA replication licensing minichromosome maintenance protein 5</fullName>
    </submittedName>
</protein>